<accession>A0AA88GFN8</accession>
<proteinExistence type="predicted"/>
<dbReference type="AlphaFoldDB" id="A0AA88GFN8"/>
<reference evidence="1 2" key="1">
    <citation type="journal article" date="2018" name="BMC Genomics">
        <title>The genome of Naegleria lovaniensis, the basis for a comparative approach to unravel pathogenicity factors of the human pathogenic amoeba N. fowleri.</title>
        <authorList>
            <person name="Liechti N."/>
            <person name="Schurch N."/>
            <person name="Bruggmann R."/>
            <person name="Wittwer M."/>
        </authorList>
    </citation>
    <scope>NUCLEOTIDE SEQUENCE [LARGE SCALE GENOMIC DNA]</scope>
    <source>
        <strain evidence="1 2">ATCC 30569</strain>
    </source>
</reference>
<dbReference type="GeneID" id="68100597"/>
<organism evidence="1 2">
    <name type="scientific">Naegleria lovaniensis</name>
    <name type="common">Amoeba</name>
    <dbReference type="NCBI Taxonomy" id="51637"/>
    <lineage>
        <taxon>Eukaryota</taxon>
        <taxon>Discoba</taxon>
        <taxon>Heterolobosea</taxon>
        <taxon>Tetramitia</taxon>
        <taxon>Eutetramitia</taxon>
        <taxon>Vahlkampfiidae</taxon>
        <taxon>Naegleria</taxon>
    </lineage>
</organism>
<dbReference type="RefSeq" id="XP_044545766.1">
    <property type="nucleotide sequence ID" value="XM_044698187.1"/>
</dbReference>
<dbReference type="EMBL" id="PYSW02000032">
    <property type="protein sequence ID" value="KAG2378504.1"/>
    <property type="molecule type" value="Genomic_DNA"/>
</dbReference>
<protein>
    <recommendedName>
        <fullName evidence="3">F-box domain-containing protein</fullName>
    </recommendedName>
</protein>
<dbReference type="Proteomes" id="UP000816034">
    <property type="component" value="Unassembled WGS sequence"/>
</dbReference>
<comment type="caution">
    <text evidence="1">The sequence shown here is derived from an EMBL/GenBank/DDBJ whole genome shotgun (WGS) entry which is preliminary data.</text>
</comment>
<evidence type="ECO:0000313" key="1">
    <source>
        <dbReference type="EMBL" id="KAG2378504.1"/>
    </source>
</evidence>
<sequence length="240" mass="28378">MSDEKYRTDEPLTIIFPLDLWLKIAIHLDLPALNALSQCHSHLFNFIMCRNLQKEKTLLFSLKCVFIDREKQQEDEIFQCVQQYLWKPLLIYYFPLFNKDLNVKNHMLVLKRRVKYISTKKPYQNGKIMYFQNHYGQMVSKFPEALVMDNDFVHNAKQSGLVKDEISDGFIENCEWIYKCPLNASEFANKFQLSAKCDVCHKMVYRVTTVQDFMFHTDQGHCVSFNTSLSKRPRGGCIIY</sequence>
<keyword evidence="2" id="KW-1185">Reference proteome</keyword>
<evidence type="ECO:0000313" key="2">
    <source>
        <dbReference type="Proteomes" id="UP000816034"/>
    </source>
</evidence>
<evidence type="ECO:0008006" key="3">
    <source>
        <dbReference type="Google" id="ProtNLM"/>
    </source>
</evidence>
<name>A0AA88GFN8_NAELO</name>
<gene>
    <name evidence="1" type="ORF">C9374_008143</name>
</gene>